<protein>
    <submittedName>
        <fullName evidence="2">Uncharacterized protein</fullName>
    </submittedName>
</protein>
<feature type="compositionally biased region" description="Basic residues" evidence="1">
    <location>
        <begin position="1"/>
        <end position="24"/>
    </location>
</feature>
<feature type="compositionally biased region" description="Basic residues" evidence="1">
    <location>
        <begin position="51"/>
        <end position="60"/>
    </location>
</feature>
<reference evidence="2" key="1">
    <citation type="journal article" date="2020" name="Nature">
        <title>Giant virus diversity and host interactions through global metagenomics.</title>
        <authorList>
            <person name="Schulz F."/>
            <person name="Roux S."/>
            <person name="Paez-Espino D."/>
            <person name="Jungbluth S."/>
            <person name="Walsh D.A."/>
            <person name="Denef V.J."/>
            <person name="McMahon K.D."/>
            <person name="Konstantinidis K.T."/>
            <person name="Eloe-Fadrosh E.A."/>
            <person name="Kyrpides N.C."/>
            <person name="Woyke T."/>
        </authorList>
    </citation>
    <scope>NUCLEOTIDE SEQUENCE</scope>
    <source>
        <strain evidence="2">GVMAG-M-3300027736-24</strain>
    </source>
</reference>
<dbReference type="EMBL" id="MN740417">
    <property type="protein sequence ID" value="QHU05597.1"/>
    <property type="molecule type" value="Genomic_DNA"/>
</dbReference>
<organism evidence="2">
    <name type="scientific">viral metagenome</name>
    <dbReference type="NCBI Taxonomy" id="1070528"/>
    <lineage>
        <taxon>unclassified sequences</taxon>
        <taxon>metagenomes</taxon>
        <taxon>organismal metagenomes</taxon>
    </lineage>
</organism>
<accession>A0A6C0JMC0</accession>
<evidence type="ECO:0000313" key="2">
    <source>
        <dbReference type="EMBL" id="QHU05597.1"/>
    </source>
</evidence>
<evidence type="ECO:0000256" key="1">
    <source>
        <dbReference type="SAM" id="MobiDB-lite"/>
    </source>
</evidence>
<proteinExistence type="predicted"/>
<dbReference type="AlphaFoldDB" id="A0A6C0JMC0"/>
<name>A0A6C0JMC0_9ZZZZ</name>
<sequence length="74" mass="8072">MATKQRKGTKRRGTMKRGGSKGKSKATFNASGKPEHFAKYATWGLNAKTPKQSHKGRPSKGKLNSAQKAMTPKK</sequence>
<feature type="region of interest" description="Disordered" evidence="1">
    <location>
        <begin position="1"/>
        <end position="74"/>
    </location>
</feature>